<dbReference type="FunFam" id="1.20.120.1780:FF:000001">
    <property type="entry name" value="4-hydroxybenzoate octaprenyltransferase"/>
    <property type="match status" value="1"/>
</dbReference>
<keyword evidence="10" id="KW-0496">Mitochondrion</keyword>
<dbReference type="InterPro" id="IPR044878">
    <property type="entry name" value="UbiA_sf"/>
</dbReference>
<dbReference type="Pfam" id="PF01040">
    <property type="entry name" value="UbiA"/>
    <property type="match status" value="1"/>
</dbReference>
<evidence type="ECO:0000313" key="11">
    <source>
        <dbReference type="EMBL" id="KAF9782867.1"/>
    </source>
</evidence>
<dbReference type="NCBIfam" id="TIGR01474">
    <property type="entry name" value="ubiA_proteo"/>
    <property type="match status" value="1"/>
</dbReference>
<dbReference type="Gene3D" id="1.20.120.1780">
    <property type="entry name" value="UbiA prenyltransferase"/>
    <property type="match status" value="1"/>
</dbReference>
<reference evidence="11" key="1">
    <citation type="journal article" date="2020" name="Nat. Commun.">
        <title>Large-scale genome sequencing of mycorrhizal fungi provides insights into the early evolution of symbiotic traits.</title>
        <authorList>
            <person name="Miyauchi S."/>
            <person name="Kiss E."/>
            <person name="Kuo A."/>
            <person name="Drula E."/>
            <person name="Kohler A."/>
            <person name="Sanchez-Garcia M."/>
            <person name="Morin E."/>
            <person name="Andreopoulos B."/>
            <person name="Barry K.W."/>
            <person name="Bonito G."/>
            <person name="Buee M."/>
            <person name="Carver A."/>
            <person name="Chen C."/>
            <person name="Cichocki N."/>
            <person name="Clum A."/>
            <person name="Culley D."/>
            <person name="Crous P.W."/>
            <person name="Fauchery L."/>
            <person name="Girlanda M."/>
            <person name="Hayes R.D."/>
            <person name="Keri Z."/>
            <person name="LaButti K."/>
            <person name="Lipzen A."/>
            <person name="Lombard V."/>
            <person name="Magnuson J."/>
            <person name="Maillard F."/>
            <person name="Murat C."/>
            <person name="Nolan M."/>
            <person name="Ohm R.A."/>
            <person name="Pangilinan J."/>
            <person name="Pereira M.F."/>
            <person name="Perotto S."/>
            <person name="Peter M."/>
            <person name="Pfister S."/>
            <person name="Riley R."/>
            <person name="Sitrit Y."/>
            <person name="Stielow J.B."/>
            <person name="Szollosi G."/>
            <person name="Zifcakova L."/>
            <person name="Stursova M."/>
            <person name="Spatafora J.W."/>
            <person name="Tedersoo L."/>
            <person name="Vaario L.M."/>
            <person name="Yamada A."/>
            <person name="Yan M."/>
            <person name="Wang P."/>
            <person name="Xu J."/>
            <person name="Bruns T."/>
            <person name="Baldrian P."/>
            <person name="Vilgalys R."/>
            <person name="Dunand C."/>
            <person name="Henrissat B."/>
            <person name="Grigoriev I.V."/>
            <person name="Hibbett D."/>
            <person name="Nagy L.G."/>
            <person name="Martin F.M."/>
        </authorList>
    </citation>
    <scope>NUCLEOTIDE SEQUENCE</scope>
    <source>
        <strain evidence="11">UH-Tt-Lm1</strain>
    </source>
</reference>
<dbReference type="InterPro" id="IPR030470">
    <property type="entry name" value="UbiA_prenylTrfase_CS"/>
</dbReference>
<dbReference type="GO" id="GO:0008299">
    <property type="term" value="P:isoprenoid biosynthetic process"/>
    <property type="evidence" value="ECO:0007669"/>
    <property type="project" value="UniProtKB-UniRule"/>
</dbReference>
<dbReference type="PANTHER" id="PTHR11048">
    <property type="entry name" value="PRENYLTRANSFERASES"/>
    <property type="match status" value="1"/>
</dbReference>
<keyword evidence="10" id="KW-0999">Mitochondrion inner membrane</keyword>
<keyword evidence="12" id="KW-1185">Reference proteome</keyword>
<dbReference type="OrthoDB" id="18170at2759"/>
<dbReference type="PANTHER" id="PTHR11048:SF28">
    <property type="entry name" value="4-HYDROXYBENZOATE POLYPRENYLTRANSFERASE, MITOCHONDRIAL"/>
    <property type="match status" value="1"/>
</dbReference>
<feature type="transmembrane region" description="Helical" evidence="10">
    <location>
        <begin position="229"/>
        <end position="247"/>
    </location>
</feature>
<keyword evidence="10" id="KW-0414">Isoprene biosynthesis</keyword>
<keyword evidence="6 10" id="KW-1133">Transmembrane helix</keyword>
<feature type="transmembrane region" description="Helical" evidence="10">
    <location>
        <begin position="331"/>
        <end position="354"/>
    </location>
</feature>
<proteinExistence type="inferred from homology"/>
<dbReference type="GO" id="GO:0006744">
    <property type="term" value="P:ubiquinone biosynthetic process"/>
    <property type="evidence" value="ECO:0007669"/>
    <property type="project" value="UniProtKB-UniRule"/>
</dbReference>
<dbReference type="GO" id="GO:0005743">
    <property type="term" value="C:mitochondrial inner membrane"/>
    <property type="evidence" value="ECO:0007669"/>
    <property type="project" value="UniProtKB-SubCell"/>
</dbReference>
<evidence type="ECO:0000256" key="6">
    <source>
        <dbReference type="ARBA" id="ARBA00022989"/>
    </source>
</evidence>
<dbReference type="GO" id="GO:0008412">
    <property type="term" value="F:4-hydroxybenzoate polyprenyltransferase activity"/>
    <property type="evidence" value="ECO:0007669"/>
    <property type="project" value="UniProtKB-EC"/>
</dbReference>
<evidence type="ECO:0000256" key="7">
    <source>
        <dbReference type="ARBA" id="ARBA00023136"/>
    </source>
</evidence>
<evidence type="ECO:0000256" key="5">
    <source>
        <dbReference type="ARBA" id="ARBA00022692"/>
    </source>
</evidence>
<dbReference type="AlphaFoldDB" id="A0A9P6L500"/>
<dbReference type="PROSITE" id="PS00943">
    <property type="entry name" value="UBIA"/>
    <property type="match status" value="1"/>
</dbReference>
<protein>
    <recommendedName>
        <fullName evidence="10">4-hydroxybenzoate polyprenyltransferase, mitochondrial</fullName>
        <shortName evidence="10">4-HB polyprenyltransferase</shortName>
        <ecNumber evidence="10">2.5.1.39</ecNumber>
    </recommendedName>
    <alternativeName>
        <fullName evidence="10">Para-hydroxybenzoate--polyprenyltransferase</fullName>
        <shortName evidence="10">PHB:PPT</shortName>
        <shortName evidence="10">PHB:polyprenyltransferase</shortName>
    </alternativeName>
</protein>
<dbReference type="InterPro" id="IPR000537">
    <property type="entry name" value="UbiA_prenyltransferase"/>
</dbReference>
<evidence type="ECO:0000313" key="12">
    <source>
        <dbReference type="Proteomes" id="UP000736335"/>
    </source>
</evidence>
<comment type="caution">
    <text evidence="11">The sequence shown here is derived from an EMBL/GenBank/DDBJ whole genome shotgun (WGS) entry which is preliminary data.</text>
</comment>
<evidence type="ECO:0000256" key="4">
    <source>
        <dbReference type="ARBA" id="ARBA00022679"/>
    </source>
</evidence>
<dbReference type="Proteomes" id="UP000736335">
    <property type="component" value="Unassembled WGS sequence"/>
</dbReference>
<evidence type="ECO:0000256" key="10">
    <source>
        <dbReference type="HAMAP-Rule" id="MF_03189"/>
    </source>
</evidence>
<keyword evidence="10" id="KW-0831">Ubiquinone biosynthesis</keyword>
<organism evidence="11 12">
    <name type="scientific">Thelephora terrestris</name>
    <dbReference type="NCBI Taxonomy" id="56493"/>
    <lineage>
        <taxon>Eukaryota</taxon>
        <taxon>Fungi</taxon>
        <taxon>Dikarya</taxon>
        <taxon>Basidiomycota</taxon>
        <taxon>Agaricomycotina</taxon>
        <taxon>Agaricomycetes</taxon>
        <taxon>Thelephorales</taxon>
        <taxon>Thelephoraceae</taxon>
        <taxon>Thelephora</taxon>
    </lineage>
</organism>
<keyword evidence="7 10" id="KW-0472">Membrane</keyword>
<evidence type="ECO:0000256" key="8">
    <source>
        <dbReference type="ARBA" id="ARBA00052313"/>
    </source>
</evidence>
<dbReference type="InterPro" id="IPR006370">
    <property type="entry name" value="HB_polyprenyltransferase-like"/>
</dbReference>
<feature type="transmembrane region" description="Helical" evidence="10">
    <location>
        <begin position="106"/>
        <end position="128"/>
    </location>
</feature>
<keyword evidence="5 10" id="KW-0812">Transmembrane</keyword>
<comment type="function">
    <text evidence="9 10">Catalyzes the prenylation of para-hydroxybenzoate (PHB) with an all-trans polyprenyl group. Mediates the second step in the final reaction sequence of coenzyme Q (CoQ) biosynthesis, which is the condensation of the polyisoprenoid side chain with PHB, generating the first membrane-bound Q intermediate.</text>
</comment>
<sequence>MLNLRILPPRALLRLRTPLLSPNFQKQPRPWFTSTSTTAHHIASPAPSQPPPKSWIEHTPEKVRPYLYLARVDKPIGTLLLYYPCAWSITLASSALHFPITTPLTYLTLFGIGAFVMRGAGCTINDMWDRNLDKGVERTKTRPMANGEVTVPQAVGFLGLQLSAGLAVLTQLNWYSILLGATSLSVVAIYPFMKRITYWPQSVLGLAFNWGALLGWSAVAGSVNWAVCLPLYAGGIAWTLVYDTIYAHQDKTDDVNMGIRSTALLFGEHSRSILSALSATSIGLIGTAGYMADTLLTGVVGLPFYVGLGVGAVQLAKVLRQTDFDDRASCWKGFVGCGWSGFWIWMGAVGNYFYLMS</sequence>
<dbReference type="CDD" id="cd13959">
    <property type="entry name" value="PT_UbiA_COQ2"/>
    <property type="match status" value="1"/>
</dbReference>
<evidence type="ECO:0000256" key="2">
    <source>
        <dbReference type="ARBA" id="ARBA00004292"/>
    </source>
</evidence>
<dbReference type="HAMAP" id="MF_01635">
    <property type="entry name" value="UbiA"/>
    <property type="match status" value="1"/>
</dbReference>
<keyword evidence="4 10" id="KW-0808">Transferase</keyword>
<feature type="transmembrane region" description="Helical" evidence="10">
    <location>
        <begin position="174"/>
        <end position="192"/>
    </location>
</feature>
<comment type="similarity">
    <text evidence="3 10">Belongs to the UbiA prenyltransferase family.</text>
</comment>
<gene>
    <name evidence="11" type="ORF">BJ322DRAFT_1100736</name>
</gene>
<comment type="subcellular location">
    <subcellularLocation>
        <location evidence="2 10">Mitochondrion inner membrane</location>
        <topology evidence="2 10">Multi-pass membrane protein</topology>
        <orientation evidence="2 10">Matrix side</orientation>
    </subcellularLocation>
</comment>
<dbReference type="FunFam" id="1.10.357.140:FF:000003">
    <property type="entry name" value="4-hydroxybenzoate polyprenyltransferase, mitochondrial"/>
    <property type="match status" value="1"/>
</dbReference>
<feature type="transmembrane region" description="Helical" evidence="10">
    <location>
        <begin position="298"/>
        <end position="319"/>
    </location>
</feature>
<name>A0A9P6L500_9AGAM</name>
<comment type="pathway">
    <text evidence="10">Cofactor biosynthesis; ubiquinone biosynthesis.</text>
</comment>
<feature type="transmembrane region" description="Helical" evidence="10">
    <location>
        <begin position="204"/>
        <end position="223"/>
    </location>
</feature>
<evidence type="ECO:0000256" key="1">
    <source>
        <dbReference type="ARBA" id="ARBA00001946"/>
    </source>
</evidence>
<dbReference type="InterPro" id="IPR039653">
    <property type="entry name" value="Prenyltransferase"/>
</dbReference>
<evidence type="ECO:0000256" key="3">
    <source>
        <dbReference type="ARBA" id="ARBA00005985"/>
    </source>
</evidence>
<comment type="cofactor">
    <cofactor evidence="1 10">
        <name>Mg(2+)</name>
        <dbReference type="ChEBI" id="CHEBI:18420"/>
    </cofactor>
</comment>
<reference evidence="11" key="2">
    <citation type="submission" date="2020-11" db="EMBL/GenBank/DDBJ databases">
        <authorList>
            <consortium name="DOE Joint Genome Institute"/>
            <person name="Kuo A."/>
            <person name="Miyauchi S."/>
            <person name="Kiss E."/>
            <person name="Drula E."/>
            <person name="Kohler A."/>
            <person name="Sanchez-Garcia M."/>
            <person name="Andreopoulos B."/>
            <person name="Barry K.W."/>
            <person name="Bonito G."/>
            <person name="Buee M."/>
            <person name="Carver A."/>
            <person name="Chen C."/>
            <person name="Cichocki N."/>
            <person name="Clum A."/>
            <person name="Culley D."/>
            <person name="Crous P.W."/>
            <person name="Fauchery L."/>
            <person name="Girlanda M."/>
            <person name="Hayes R."/>
            <person name="Keri Z."/>
            <person name="Labutti K."/>
            <person name="Lipzen A."/>
            <person name="Lombard V."/>
            <person name="Magnuson J."/>
            <person name="Maillard F."/>
            <person name="Morin E."/>
            <person name="Murat C."/>
            <person name="Nolan M."/>
            <person name="Ohm R."/>
            <person name="Pangilinan J."/>
            <person name="Pereira M."/>
            <person name="Perotto S."/>
            <person name="Peter M."/>
            <person name="Riley R."/>
            <person name="Sitrit Y."/>
            <person name="Stielow B."/>
            <person name="Szollosi G."/>
            <person name="Zifcakova L."/>
            <person name="Stursova M."/>
            <person name="Spatafora J.W."/>
            <person name="Tedersoo L."/>
            <person name="Vaario L.-M."/>
            <person name="Yamada A."/>
            <person name="Yan M."/>
            <person name="Wang P."/>
            <person name="Xu J."/>
            <person name="Bruns T."/>
            <person name="Baldrian P."/>
            <person name="Vilgalys R."/>
            <person name="Henrissat B."/>
            <person name="Grigoriev I.V."/>
            <person name="Hibbett D."/>
            <person name="Nagy L.G."/>
            <person name="Martin F.M."/>
        </authorList>
    </citation>
    <scope>NUCLEOTIDE SEQUENCE</scope>
    <source>
        <strain evidence="11">UH-Tt-Lm1</strain>
    </source>
</reference>
<comment type="catalytic activity">
    <reaction evidence="8 10">
        <text>an all-trans-polyprenyl diphosphate + 4-hydroxybenzoate = a 4-hydroxy-3-(all-trans-polyprenyl)benzoate + diphosphate</text>
        <dbReference type="Rhea" id="RHEA:44504"/>
        <dbReference type="Rhea" id="RHEA-COMP:9514"/>
        <dbReference type="Rhea" id="RHEA-COMP:9564"/>
        <dbReference type="ChEBI" id="CHEBI:17879"/>
        <dbReference type="ChEBI" id="CHEBI:33019"/>
        <dbReference type="ChEBI" id="CHEBI:58914"/>
        <dbReference type="ChEBI" id="CHEBI:78396"/>
        <dbReference type="EC" id="2.5.1.39"/>
    </reaction>
</comment>
<dbReference type="EMBL" id="WIUZ02000011">
    <property type="protein sequence ID" value="KAF9782867.1"/>
    <property type="molecule type" value="Genomic_DNA"/>
</dbReference>
<dbReference type="Gene3D" id="1.10.357.140">
    <property type="entry name" value="UbiA prenyltransferase"/>
    <property type="match status" value="1"/>
</dbReference>
<evidence type="ECO:0000256" key="9">
    <source>
        <dbReference type="ARBA" id="ARBA00058997"/>
    </source>
</evidence>
<accession>A0A9P6L500</accession>
<dbReference type="EC" id="2.5.1.39" evidence="10"/>